<keyword evidence="2" id="KW-1003">Cell membrane</keyword>
<dbReference type="PANTHER" id="PTHR33406:SF13">
    <property type="entry name" value="MEMBRANE PROTEIN YDFJ"/>
    <property type="match status" value="1"/>
</dbReference>
<dbReference type="Pfam" id="PF03176">
    <property type="entry name" value="MMPL"/>
    <property type="match status" value="1"/>
</dbReference>
<dbReference type="PANTHER" id="PTHR33406">
    <property type="entry name" value="MEMBRANE PROTEIN MJ1562-RELATED"/>
    <property type="match status" value="1"/>
</dbReference>
<accession>A0A975AK83</accession>
<evidence type="ECO:0000256" key="3">
    <source>
        <dbReference type="ARBA" id="ARBA00022692"/>
    </source>
</evidence>
<dbReference type="Gene3D" id="1.20.1640.10">
    <property type="entry name" value="Multidrug efflux transporter AcrB transmembrane domain"/>
    <property type="match status" value="2"/>
</dbReference>
<evidence type="ECO:0000256" key="6">
    <source>
        <dbReference type="SAM" id="Phobius"/>
    </source>
</evidence>
<feature type="transmembrane region" description="Helical" evidence="6">
    <location>
        <begin position="366"/>
        <end position="390"/>
    </location>
</feature>
<keyword evidence="3 6" id="KW-0812">Transmembrane</keyword>
<feature type="transmembrane region" description="Helical" evidence="6">
    <location>
        <begin position="247"/>
        <end position="266"/>
    </location>
</feature>
<evidence type="ECO:0000259" key="7">
    <source>
        <dbReference type="Pfam" id="PF03176"/>
    </source>
</evidence>
<feature type="transmembrane region" description="Helical" evidence="6">
    <location>
        <begin position="653"/>
        <end position="675"/>
    </location>
</feature>
<feature type="transmembrane region" description="Helical" evidence="6">
    <location>
        <begin position="273"/>
        <end position="293"/>
    </location>
</feature>
<proteinExistence type="predicted"/>
<dbReference type="KEGG" id="scyp:JYB88_17130"/>
<comment type="subcellular location">
    <subcellularLocation>
        <location evidence="1">Cell membrane</location>
        <topology evidence="1">Multi-pass membrane protein</topology>
    </subcellularLocation>
</comment>
<dbReference type="InterPro" id="IPR050545">
    <property type="entry name" value="Mycobact_MmpL"/>
</dbReference>
<dbReference type="Proteomes" id="UP000663281">
    <property type="component" value="Chromosome"/>
</dbReference>
<feature type="transmembrane region" description="Helical" evidence="6">
    <location>
        <begin position="737"/>
        <end position="761"/>
    </location>
</feature>
<dbReference type="SUPFAM" id="SSF82866">
    <property type="entry name" value="Multidrug efflux transporter AcrB transmembrane domain"/>
    <property type="match status" value="2"/>
</dbReference>
<feature type="transmembrane region" description="Helical" evidence="6">
    <location>
        <begin position="681"/>
        <end position="699"/>
    </location>
</feature>
<organism evidence="8 9">
    <name type="scientific">Shewanella cyperi</name>
    <dbReference type="NCBI Taxonomy" id="2814292"/>
    <lineage>
        <taxon>Bacteria</taxon>
        <taxon>Pseudomonadati</taxon>
        <taxon>Pseudomonadota</taxon>
        <taxon>Gammaproteobacteria</taxon>
        <taxon>Alteromonadales</taxon>
        <taxon>Shewanellaceae</taxon>
        <taxon>Shewanella</taxon>
    </lineage>
</organism>
<keyword evidence="5 6" id="KW-0472">Membrane</keyword>
<feature type="domain" description="Membrane transport protein MMPL" evidence="7">
    <location>
        <begin position="187"/>
        <end position="388"/>
    </location>
</feature>
<feature type="transmembrane region" description="Helical" evidence="6">
    <location>
        <begin position="337"/>
        <end position="360"/>
    </location>
</feature>
<protein>
    <submittedName>
        <fullName evidence="8">MMPL family transporter</fullName>
    </submittedName>
</protein>
<evidence type="ECO:0000256" key="1">
    <source>
        <dbReference type="ARBA" id="ARBA00004651"/>
    </source>
</evidence>
<evidence type="ECO:0000313" key="8">
    <source>
        <dbReference type="EMBL" id="QSX29880.1"/>
    </source>
</evidence>
<name>A0A975AK83_9GAMM</name>
<feature type="transmembrane region" description="Helical" evidence="6">
    <location>
        <begin position="711"/>
        <end position="731"/>
    </location>
</feature>
<sequence length="764" mass="82215">MSPFRRLLLWCLLMFGLLFLGARQQGDPIENDILAMLPSMQQDALTTQALERLQHQLGDKSYLALESPTREGAVQAGKTMLAQLTKASEAFVEVHSADTLDPQAWYRFYFPHRFGLLTEEQRRLLEASNLDPLLQASLSQLYSGFSLGHSALVEHDPLLLFPAFVQGLAGQQQLQSDQGILLSPTQGGWAALLILKGRGSVFSPAAQQQQLAAIDAAATALPQGVTVLRAGALFHAAEATASAKREISLIGGLSLAGVVLLVLLAFRSLTPLLLAMLTLLGGLLSALVCTLVLFGKIYLLTLVFGTSLIGIAIDYSFHFHAERLGRKETAGTTLTRILPALTLALASSALAYLALALTPFPGMQQVGVFCAAGLSGAFITLWLCFPALGGRPLPEPKLLLAHQWLQLYHKLLASRAVWALPALMLSALLGLGLLQANDDIRQLQQGSEQLTQEESRVRQLLAGGTDNQFLLLRAGSQQQLLQVLESVQPTLDAAVKAGELQSHLNPARYLPSIARQQQDYQLQQQIYAGGLELVADSLGLTTDVATALAGEYAAAKDAWILPEAFFASQLSGELRALWLQQGQQYAAMVLLGGIRDLPALKQRLAALPEVQLVDKVGDISALMAHLRQMTLALLAVALTLALLLFSRGHGWRLALLMVSVPALAAALTLGLLGWLGSPLTLFHSLALLLVFGIGVDYSLFFARCEQDGERVMLAVCMSAISTLLAFGLLALSQTPAIHYFGLTLALGIGFTFLLAPLLHVLKRN</sequence>
<evidence type="ECO:0000256" key="5">
    <source>
        <dbReference type="ARBA" id="ARBA00023136"/>
    </source>
</evidence>
<dbReference type="RefSeq" id="WP_207324905.1">
    <property type="nucleotide sequence ID" value="NZ_CP071504.1"/>
</dbReference>
<feature type="transmembrane region" description="Helical" evidence="6">
    <location>
        <begin position="299"/>
        <end position="317"/>
    </location>
</feature>
<evidence type="ECO:0000256" key="4">
    <source>
        <dbReference type="ARBA" id="ARBA00022989"/>
    </source>
</evidence>
<evidence type="ECO:0000256" key="2">
    <source>
        <dbReference type="ARBA" id="ARBA00022475"/>
    </source>
</evidence>
<keyword evidence="4 6" id="KW-1133">Transmembrane helix</keyword>
<dbReference type="EMBL" id="CP071504">
    <property type="protein sequence ID" value="QSX29880.1"/>
    <property type="molecule type" value="Genomic_DNA"/>
</dbReference>
<dbReference type="AlphaFoldDB" id="A0A975AK83"/>
<keyword evidence="9" id="KW-1185">Reference proteome</keyword>
<gene>
    <name evidence="8" type="ORF">JYB88_17130</name>
</gene>
<evidence type="ECO:0000313" key="9">
    <source>
        <dbReference type="Proteomes" id="UP000663281"/>
    </source>
</evidence>
<reference evidence="8 9" key="1">
    <citation type="submission" date="2021-03" db="EMBL/GenBank/DDBJ databases">
        <title>Novel species identification of genus Shewanella.</title>
        <authorList>
            <person name="Liu G."/>
            <person name="Zhang Q."/>
        </authorList>
    </citation>
    <scope>NUCLEOTIDE SEQUENCE [LARGE SCALE GENOMIC DNA]</scope>
    <source>
        <strain evidence="8 9">FJAT-53726</strain>
    </source>
</reference>
<dbReference type="GO" id="GO:0005886">
    <property type="term" value="C:plasma membrane"/>
    <property type="evidence" value="ECO:0007669"/>
    <property type="project" value="UniProtKB-SubCell"/>
</dbReference>
<dbReference type="InterPro" id="IPR004869">
    <property type="entry name" value="MMPL_dom"/>
</dbReference>
<feature type="transmembrane region" description="Helical" evidence="6">
    <location>
        <begin position="629"/>
        <end position="646"/>
    </location>
</feature>